<feature type="compositionally biased region" description="Acidic residues" evidence="1">
    <location>
        <begin position="127"/>
        <end position="136"/>
    </location>
</feature>
<keyword evidence="3" id="KW-1185">Reference proteome</keyword>
<feature type="region of interest" description="Disordered" evidence="1">
    <location>
        <begin position="94"/>
        <end position="277"/>
    </location>
</feature>
<feature type="compositionally biased region" description="Basic residues" evidence="1">
    <location>
        <begin position="99"/>
        <end position="112"/>
    </location>
</feature>
<dbReference type="InterPro" id="IPR018392">
    <property type="entry name" value="LysM"/>
</dbReference>
<feature type="region of interest" description="Disordered" evidence="1">
    <location>
        <begin position="720"/>
        <end position="739"/>
    </location>
</feature>
<organism evidence="2 3">
    <name type="scientific">Mortierella polycephala</name>
    <dbReference type="NCBI Taxonomy" id="41804"/>
    <lineage>
        <taxon>Eukaryota</taxon>
        <taxon>Fungi</taxon>
        <taxon>Fungi incertae sedis</taxon>
        <taxon>Mucoromycota</taxon>
        <taxon>Mortierellomycotina</taxon>
        <taxon>Mortierellomycetes</taxon>
        <taxon>Mortierellales</taxon>
        <taxon>Mortierellaceae</taxon>
        <taxon>Mortierella</taxon>
    </lineage>
</organism>
<name>A0A9P6PY12_9FUNG</name>
<feature type="region of interest" description="Disordered" evidence="1">
    <location>
        <begin position="380"/>
        <end position="453"/>
    </location>
</feature>
<feature type="region of interest" description="Disordered" evidence="1">
    <location>
        <begin position="903"/>
        <end position="976"/>
    </location>
</feature>
<dbReference type="EMBL" id="JAAAJA010000400">
    <property type="protein sequence ID" value="KAG0254501.1"/>
    <property type="molecule type" value="Genomic_DNA"/>
</dbReference>
<dbReference type="OrthoDB" id="2192830at2759"/>
<dbReference type="Proteomes" id="UP000726737">
    <property type="component" value="Unassembled WGS sequence"/>
</dbReference>
<feature type="compositionally biased region" description="Basic residues" evidence="1">
    <location>
        <begin position="400"/>
        <end position="412"/>
    </location>
</feature>
<evidence type="ECO:0000313" key="2">
    <source>
        <dbReference type="EMBL" id="KAG0254501.1"/>
    </source>
</evidence>
<feature type="compositionally biased region" description="Basic and acidic residues" evidence="1">
    <location>
        <begin position="1196"/>
        <end position="1220"/>
    </location>
</feature>
<feature type="compositionally biased region" description="Polar residues" evidence="1">
    <location>
        <begin position="1113"/>
        <end position="1131"/>
    </location>
</feature>
<feature type="compositionally biased region" description="Low complexity" evidence="1">
    <location>
        <begin position="748"/>
        <end position="764"/>
    </location>
</feature>
<feature type="compositionally biased region" description="Low complexity" evidence="1">
    <location>
        <begin position="253"/>
        <end position="265"/>
    </location>
</feature>
<gene>
    <name evidence="2" type="ORF">BG011_005747</name>
</gene>
<evidence type="ECO:0000313" key="3">
    <source>
        <dbReference type="Proteomes" id="UP000726737"/>
    </source>
</evidence>
<feature type="compositionally biased region" description="Basic and acidic residues" evidence="1">
    <location>
        <begin position="175"/>
        <end position="184"/>
    </location>
</feature>
<feature type="region of interest" description="Disordered" evidence="1">
    <location>
        <begin position="1152"/>
        <end position="1241"/>
    </location>
</feature>
<feature type="region of interest" description="Disordered" evidence="1">
    <location>
        <begin position="1040"/>
        <end position="1081"/>
    </location>
</feature>
<dbReference type="InterPro" id="IPR036779">
    <property type="entry name" value="LysM_dom_sf"/>
</dbReference>
<evidence type="ECO:0000256" key="1">
    <source>
        <dbReference type="SAM" id="MobiDB-lite"/>
    </source>
</evidence>
<dbReference type="CDD" id="cd00118">
    <property type="entry name" value="LysM"/>
    <property type="match status" value="1"/>
</dbReference>
<feature type="region of interest" description="Disordered" evidence="1">
    <location>
        <begin position="1113"/>
        <end position="1133"/>
    </location>
</feature>
<reference evidence="2" key="1">
    <citation type="journal article" date="2020" name="Fungal Divers.">
        <title>Resolving the Mortierellaceae phylogeny through synthesis of multi-gene phylogenetics and phylogenomics.</title>
        <authorList>
            <person name="Vandepol N."/>
            <person name="Liber J."/>
            <person name="Desiro A."/>
            <person name="Na H."/>
            <person name="Kennedy M."/>
            <person name="Barry K."/>
            <person name="Grigoriev I.V."/>
            <person name="Miller A.N."/>
            <person name="O'Donnell K."/>
            <person name="Stajich J.E."/>
            <person name="Bonito G."/>
        </authorList>
    </citation>
    <scope>NUCLEOTIDE SEQUENCE</scope>
    <source>
        <strain evidence="2">KOD948</strain>
    </source>
</reference>
<proteinExistence type="predicted"/>
<feature type="compositionally biased region" description="Basic and acidic residues" evidence="1">
    <location>
        <begin position="227"/>
        <end position="243"/>
    </location>
</feature>
<evidence type="ECO:0008006" key="4">
    <source>
        <dbReference type="Google" id="ProtNLM"/>
    </source>
</evidence>
<feature type="region of interest" description="Disordered" evidence="1">
    <location>
        <begin position="547"/>
        <end position="566"/>
    </location>
</feature>
<accession>A0A9P6PY12</accession>
<sequence length="1241" mass="134078">MKRASQHAASASAAPMQGPIQAVMNDPLQASTSASLSNNDGLEYHVHHEQTPSCINASINNSTGKHSTSNNDFSAHTTMEHFIVVPSADPLQQIEKHQPQKKQRQQHMHHPLSHAADPGHTTKDDRGDDDAREADDDPRFKIRLGGGTVSRGRRHEDNQAADPGQGYDPLANNSKDVDSGDTKDQTGVAPGENTISIHDRFTTPNCAGERAVDPERSPAMTGRSVHRPADLLEPRVPETESGRHRQTGPSKHLTPAPSSPLSSTQSKHKPPEHLTDMGPLEIERKIDSGVQLTQDSVSASTSAFTSNSTVNGTIVEAPSSQCHLRRPSSSTLVSEDSCPLYTTSKASSLSKVSDYHGTESRGMAWSGEHPLLADFATEPEAMSDDDSLRDQSKLASPSHQRVRSSSLRHKGHSMSLDTHQDPGVQQPSESSFASSSGARHRGRNVSKGNDERSWTTYADKVHGHGRSATEAVGKRVIIHQVAITDTLAGISLFYGIQLSVLKTTNRLWTNDSIHTRKYLYIPFEECTVTRQTGVVVDESNQTVTLPERSLQHHTRSGSLFTPGSFQPAAASPMANSRLSSYDVGGPIPDSYNSSHVSTANNLSLTEEYAPVVPTISSIAAGMLPSTSVTVAPPSAATPSPRVGTWTEPKSLVAPPVPSPAMTTTVLKSDNSLGASSVTPQQTTGAATLLSENLPNTVIVPPSMTHEVLAARFKEMDLVSSEQQQRKTLNQEQELRTNPVHHRHKATDLRQYSQHHQQQQTLQSRNSGKSSPSVSNTGSRRASVDVDTHEFLVQGGVDVNGKRESAAGPHDVRQKVNGVYSAIEEEEGCDQYPRQQSESDFVTFGHHRHIYESDERQIDEVPTTLRRQELVTVPTGMLSFFPSPEHSKKLETPQSISRLQTRFDSYGSSSLSSSSSSGSFRRMSQDKRVTGTMPSRGRTALSEHTFQAPASAASDRQRGNQERYSESSASTTDPGLETGVSDFARAFYPRTVRVHQQHYSAQNWSLMGESLVQELLGAVRGPLQIARRMYNFTAFGLGSTMGGSGKDADFEPGGLKRRTSTRGTGSTRLRNRQSKDFRNSGPAIELNLTGATKLHADPTVAISSGEATGSVATTSGMSAAQESTATNGSATGSVDKRTPVVCVVDAVGLDDKSARAARRRSGHSRGSSTGSNHSVRKRSLRSSNPANHAALMALVNELDKDRKGKQKEDEDKADDKVEETISNHTQGPSPPSPVTDILARPL</sequence>
<feature type="compositionally biased region" description="Polar residues" evidence="1">
    <location>
        <begin position="765"/>
        <end position="779"/>
    </location>
</feature>
<feature type="compositionally biased region" description="Basic and acidic residues" evidence="1">
    <location>
        <begin position="954"/>
        <end position="964"/>
    </location>
</feature>
<feature type="region of interest" description="Disordered" evidence="1">
    <location>
        <begin position="744"/>
        <end position="787"/>
    </location>
</feature>
<dbReference type="Gene3D" id="3.10.350.10">
    <property type="entry name" value="LysM domain"/>
    <property type="match status" value="1"/>
</dbReference>
<comment type="caution">
    <text evidence="2">The sequence shown here is derived from an EMBL/GenBank/DDBJ whole genome shotgun (WGS) entry which is preliminary data.</text>
</comment>
<dbReference type="AlphaFoldDB" id="A0A9P6PY12"/>
<protein>
    <recommendedName>
        <fullName evidence="4">LysM domain-containing protein</fullName>
    </recommendedName>
</protein>
<feature type="compositionally biased region" description="Polar residues" evidence="1">
    <location>
        <begin position="720"/>
        <end position="731"/>
    </location>
</feature>
<feature type="compositionally biased region" description="Low complexity" evidence="1">
    <location>
        <begin position="904"/>
        <end position="918"/>
    </location>
</feature>